<sequence>MGEIKLIDLLAISTTVPWVFLNSTEIESYEPLISYEDYIDLLEQYNNKYEYIDLFEKYNKYLEYTVDHTELDIEYYMGCELASLRIYLKEKI</sequence>
<evidence type="ECO:0000313" key="2">
    <source>
        <dbReference type="Proteomes" id="UP000019791"/>
    </source>
</evidence>
<protein>
    <submittedName>
        <fullName evidence="1">Uncharacterized protein</fullName>
    </submittedName>
</protein>
<dbReference type="RefSeq" id="YP_009036852.1">
    <property type="nucleotide sequence ID" value="NC_024215.1"/>
</dbReference>
<dbReference type="GeneID" id="19527395"/>
<reference evidence="1 2" key="1">
    <citation type="submission" date="2014-02" db="EMBL/GenBank/DDBJ databases">
        <title>Complete genome sequences of four novel Lactococcus lactis phages distantly related to the rare 1706 phage species.</title>
        <authorList>
            <person name="Kot W."/>
            <person name="Neve H."/>
            <person name="Vogensen F.K."/>
            <person name="Heller K.J."/>
            <person name="Hansen L.H."/>
        </authorList>
    </citation>
    <scope>NUCLEOTIDE SEQUENCE [LARGE SCALE GENOMIC DNA]</scope>
</reference>
<gene>
    <name evidence="1" type="ORF">P078_0027</name>
</gene>
<dbReference type="KEGG" id="vg:19527395"/>
<name>X4YGH7_9CAUD</name>
<accession>X4YGH7</accession>
<evidence type="ECO:0000313" key="1">
    <source>
        <dbReference type="EMBL" id="AHV82990.1"/>
    </source>
</evidence>
<organism evidence="1 2">
    <name type="scientific">Lactococcus phage P078</name>
    <dbReference type="NCBI Taxonomy" id="1476886"/>
    <lineage>
        <taxon>Viruses</taxon>
        <taxon>Duplodnaviria</taxon>
        <taxon>Heunggongvirae</taxon>
        <taxon>Uroviricota</taxon>
        <taxon>Caudoviricetes</taxon>
        <taxon>Nevevirus</taxon>
        <taxon>Nevevirus P078</taxon>
    </lineage>
</organism>
<keyword evidence="2" id="KW-1185">Reference proteome</keyword>
<dbReference type="OrthoDB" id="21562at10239"/>
<dbReference type="Proteomes" id="UP000019791">
    <property type="component" value="Segment"/>
</dbReference>
<proteinExistence type="predicted"/>
<dbReference type="EMBL" id="KJ489010">
    <property type="protein sequence ID" value="AHV82990.1"/>
    <property type="molecule type" value="Genomic_DNA"/>
</dbReference>